<feature type="region of interest" description="Disordered" evidence="1">
    <location>
        <begin position="133"/>
        <end position="206"/>
    </location>
</feature>
<dbReference type="Proteomes" id="UP000774617">
    <property type="component" value="Unassembled WGS sequence"/>
</dbReference>
<accession>A0ABQ8G4P2</accession>
<keyword evidence="3" id="KW-1185">Reference proteome</keyword>
<reference evidence="2 3" key="1">
    <citation type="journal article" date="2021" name="Nat. Commun.">
        <title>Genetic determinants of endophytism in the Arabidopsis root mycobiome.</title>
        <authorList>
            <person name="Mesny F."/>
            <person name="Miyauchi S."/>
            <person name="Thiergart T."/>
            <person name="Pickel B."/>
            <person name="Atanasova L."/>
            <person name="Karlsson M."/>
            <person name="Huettel B."/>
            <person name="Barry K.W."/>
            <person name="Haridas S."/>
            <person name="Chen C."/>
            <person name="Bauer D."/>
            <person name="Andreopoulos W."/>
            <person name="Pangilinan J."/>
            <person name="LaButti K."/>
            <person name="Riley R."/>
            <person name="Lipzen A."/>
            <person name="Clum A."/>
            <person name="Drula E."/>
            <person name="Henrissat B."/>
            <person name="Kohler A."/>
            <person name="Grigoriev I.V."/>
            <person name="Martin F.M."/>
            <person name="Hacquard S."/>
        </authorList>
    </citation>
    <scope>NUCLEOTIDE SEQUENCE [LARGE SCALE GENOMIC DNA]</scope>
    <source>
        <strain evidence="2 3">MPI-SDFR-AT-0080</strain>
    </source>
</reference>
<feature type="region of interest" description="Disordered" evidence="1">
    <location>
        <begin position="1"/>
        <end position="23"/>
    </location>
</feature>
<evidence type="ECO:0008006" key="4">
    <source>
        <dbReference type="Google" id="ProtNLM"/>
    </source>
</evidence>
<evidence type="ECO:0000313" key="3">
    <source>
        <dbReference type="Proteomes" id="UP000774617"/>
    </source>
</evidence>
<protein>
    <recommendedName>
        <fullName evidence="4">C2H2-type domain-containing protein</fullName>
    </recommendedName>
</protein>
<dbReference type="EMBL" id="JAGTJR010000026">
    <property type="protein sequence ID" value="KAH7042218.1"/>
    <property type="molecule type" value="Genomic_DNA"/>
</dbReference>
<evidence type="ECO:0000313" key="2">
    <source>
        <dbReference type="EMBL" id="KAH7042218.1"/>
    </source>
</evidence>
<comment type="caution">
    <text evidence="2">The sequence shown here is derived from an EMBL/GenBank/DDBJ whole genome shotgun (WGS) entry which is preliminary data.</text>
</comment>
<organism evidence="2 3">
    <name type="scientific">Macrophomina phaseolina</name>
    <dbReference type="NCBI Taxonomy" id="35725"/>
    <lineage>
        <taxon>Eukaryota</taxon>
        <taxon>Fungi</taxon>
        <taxon>Dikarya</taxon>
        <taxon>Ascomycota</taxon>
        <taxon>Pezizomycotina</taxon>
        <taxon>Dothideomycetes</taxon>
        <taxon>Dothideomycetes incertae sedis</taxon>
        <taxon>Botryosphaeriales</taxon>
        <taxon>Botryosphaeriaceae</taxon>
        <taxon>Macrophomina</taxon>
    </lineage>
</organism>
<feature type="compositionally biased region" description="Basic and acidic residues" evidence="1">
    <location>
        <begin position="184"/>
        <end position="193"/>
    </location>
</feature>
<gene>
    <name evidence="2" type="ORF">B0J12DRAFT_210115</name>
</gene>
<feature type="region of interest" description="Disordered" evidence="1">
    <location>
        <begin position="50"/>
        <end position="80"/>
    </location>
</feature>
<proteinExistence type="predicted"/>
<evidence type="ECO:0000256" key="1">
    <source>
        <dbReference type="SAM" id="MobiDB-lite"/>
    </source>
</evidence>
<name>A0ABQ8G4P2_9PEZI</name>
<feature type="compositionally biased region" description="Low complexity" evidence="1">
    <location>
        <begin position="150"/>
        <end position="161"/>
    </location>
</feature>
<sequence>MTSSRNLPRLAEATMEEPFGPEVEDEEELECRRGLWYLCCVTEGCPHGDSSIGDDSDLKAPATRRRSGESPGNSIASHVGERFPSLTRRWDHRTVSILSREDTCISTASKGRASWSSPPAGSILRSSFNLSENQLFPSPARPSGEYKDGTTPTSPVDTATTIFEREPIDRAALASTPLLPPLMVDKRTSEETSRQSPLRSPPVVHSKTTFSAISSPLGTPEASFLKSPPLSLRLSLTSFRRGNPNRMVPSSDIPPMTINEDKKQDKWSTKLGHSNFKIYPEPCMPEVCDVAACREVFARWEEARCHYAKHQVRIAEHFGITSETYRVTEQKWAEIDAQWERCHETAVARAAEAGLDLAVNPTPREPPALMEVPLLEDPRTLGQFPALGDEDIVGPIVQIATRNVQPRSSKKAPWVKFNNIKFSKAISWACAPNRHAASR</sequence>